<feature type="domain" description="Glycosyltransferase 2-like" evidence="1">
    <location>
        <begin position="9"/>
        <end position="177"/>
    </location>
</feature>
<evidence type="ECO:0000313" key="3">
    <source>
        <dbReference type="Proteomes" id="UP000516361"/>
    </source>
</evidence>
<dbReference type="AlphaFoldDB" id="A0A7G1G1T7"/>
<dbReference type="Pfam" id="PF00535">
    <property type="entry name" value="Glycos_transf_2"/>
    <property type="match status" value="1"/>
</dbReference>
<gene>
    <name evidence="2" type="ORF">OSSY52_03620</name>
</gene>
<name>A0A7G1G1T7_9BACT</name>
<keyword evidence="2" id="KW-0808">Transferase</keyword>
<evidence type="ECO:0000259" key="1">
    <source>
        <dbReference type="Pfam" id="PF00535"/>
    </source>
</evidence>
<dbReference type="InParanoid" id="A0A7G1G1T7"/>
<dbReference type="RefSeq" id="WP_190615347.1">
    <property type="nucleotide sequence ID" value="NZ_AP018712.1"/>
</dbReference>
<dbReference type="CDD" id="cd00761">
    <property type="entry name" value="Glyco_tranf_GTA_type"/>
    <property type="match status" value="1"/>
</dbReference>
<accession>A0A7G1G1T7</accession>
<dbReference type="PANTHER" id="PTHR22916:SF3">
    <property type="entry name" value="UDP-GLCNAC:BETAGAL BETA-1,3-N-ACETYLGLUCOSAMINYLTRANSFERASE-LIKE PROTEIN 1"/>
    <property type="match status" value="1"/>
</dbReference>
<dbReference type="Proteomes" id="UP000516361">
    <property type="component" value="Chromosome"/>
</dbReference>
<proteinExistence type="predicted"/>
<organism evidence="2 3">
    <name type="scientific">Tepiditoga spiralis</name>
    <dbReference type="NCBI Taxonomy" id="2108365"/>
    <lineage>
        <taxon>Bacteria</taxon>
        <taxon>Thermotogati</taxon>
        <taxon>Thermotogota</taxon>
        <taxon>Thermotogae</taxon>
        <taxon>Petrotogales</taxon>
        <taxon>Petrotogaceae</taxon>
        <taxon>Tepiditoga</taxon>
    </lineage>
</organism>
<protein>
    <submittedName>
        <fullName evidence="2">Putative glycosyltransferase</fullName>
    </submittedName>
</protein>
<sequence length="311" mass="37256">MNKSKPLVSILIPVYNREKIILETIQSAKNQTYQNIEIIIVDNCSTDATYEVVYDEARKDSRIKVFQNEENLGPVKNLKKCLEHSKGEYIKILWSDDQILKDYIEKTLPFLMNDMEIGFVYTSTIIYFETGKKRKAYRFGETGEYETKAFIKAHLFGEKHVPVSPGNALFRRKDIEKNLLIDINNPKKLDFSRYGAGNDLLIFLFTAASYSKFGFIDENLSFFRAHKNSFSISYDLDEYYTYSKVYFLNNIFKYKKDREVYFQYLYCLKKKYRYMIEEEQKNKLLFFKCKYLFIYLFKKFIQKLNKKIRRK</sequence>
<dbReference type="EMBL" id="AP018712">
    <property type="protein sequence ID" value="BBE30221.1"/>
    <property type="molecule type" value="Genomic_DNA"/>
</dbReference>
<reference evidence="2 3" key="1">
    <citation type="submission" date="2018-06" db="EMBL/GenBank/DDBJ databases">
        <title>Genome sequencing of Oceanotoga sp. sy52.</title>
        <authorList>
            <person name="Mori K."/>
        </authorList>
    </citation>
    <scope>NUCLEOTIDE SEQUENCE [LARGE SCALE GENOMIC DNA]</scope>
    <source>
        <strain evidence="3">sy52</strain>
    </source>
</reference>
<keyword evidence="3" id="KW-1185">Reference proteome</keyword>
<dbReference type="FunCoup" id="A0A7G1G1T7">
    <property type="interactions" value="69"/>
</dbReference>
<dbReference type="InterPro" id="IPR001173">
    <property type="entry name" value="Glyco_trans_2-like"/>
</dbReference>
<evidence type="ECO:0000313" key="2">
    <source>
        <dbReference type="EMBL" id="BBE30221.1"/>
    </source>
</evidence>
<dbReference type="GO" id="GO:0016758">
    <property type="term" value="F:hexosyltransferase activity"/>
    <property type="evidence" value="ECO:0007669"/>
    <property type="project" value="UniProtKB-ARBA"/>
</dbReference>
<dbReference type="KEGG" id="ocy:OSSY52_03620"/>
<dbReference type="SUPFAM" id="SSF53448">
    <property type="entry name" value="Nucleotide-diphospho-sugar transferases"/>
    <property type="match status" value="1"/>
</dbReference>
<dbReference type="PANTHER" id="PTHR22916">
    <property type="entry name" value="GLYCOSYLTRANSFERASE"/>
    <property type="match status" value="1"/>
</dbReference>
<dbReference type="InterPro" id="IPR029044">
    <property type="entry name" value="Nucleotide-diphossugar_trans"/>
</dbReference>
<dbReference type="Gene3D" id="3.90.550.10">
    <property type="entry name" value="Spore Coat Polysaccharide Biosynthesis Protein SpsA, Chain A"/>
    <property type="match status" value="1"/>
</dbReference>